<dbReference type="Pfam" id="PF25787">
    <property type="entry name" value="HTH_SB"/>
    <property type="match status" value="1"/>
</dbReference>
<feature type="domain" description="Tc1-like transposase DDE" evidence="2">
    <location>
        <begin position="149"/>
        <end position="300"/>
    </location>
</feature>
<evidence type="ECO:0000313" key="4">
    <source>
        <dbReference type="EMBL" id="KAG2458401.1"/>
    </source>
</evidence>
<feature type="domain" description="Sleeping Beauty transposase HTH" evidence="3">
    <location>
        <begin position="1"/>
        <end position="52"/>
    </location>
</feature>
<evidence type="ECO:0000259" key="1">
    <source>
        <dbReference type="Pfam" id="PF01498"/>
    </source>
</evidence>
<feature type="domain" description="Transposase Tc1-like" evidence="1">
    <location>
        <begin position="68"/>
        <end position="140"/>
    </location>
</feature>
<dbReference type="GO" id="GO:0006313">
    <property type="term" value="P:DNA transposition"/>
    <property type="evidence" value="ECO:0007669"/>
    <property type="project" value="InterPro"/>
</dbReference>
<keyword evidence="5" id="KW-1185">Reference proteome</keyword>
<dbReference type="InterPro" id="IPR038717">
    <property type="entry name" value="Tc1-like_DDE_dom"/>
</dbReference>
<dbReference type="InterPro" id="IPR002492">
    <property type="entry name" value="Transposase_Tc1-like"/>
</dbReference>
<dbReference type="AlphaFoldDB" id="A0A8X8BLD2"/>
<evidence type="ECO:0000313" key="5">
    <source>
        <dbReference type="Proteomes" id="UP000886611"/>
    </source>
</evidence>
<reference evidence="4 5" key="1">
    <citation type="journal article" date="2021" name="Cell">
        <title>Tracing the genetic footprints of vertebrate landing in non-teleost ray-finned fishes.</title>
        <authorList>
            <person name="Bi X."/>
            <person name="Wang K."/>
            <person name="Yang L."/>
            <person name="Pan H."/>
            <person name="Jiang H."/>
            <person name="Wei Q."/>
            <person name="Fang M."/>
            <person name="Yu H."/>
            <person name="Zhu C."/>
            <person name="Cai Y."/>
            <person name="He Y."/>
            <person name="Gan X."/>
            <person name="Zeng H."/>
            <person name="Yu D."/>
            <person name="Zhu Y."/>
            <person name="Jiang H."/>
            <person name="Qiu Q."/>
            <person name="Yang H."/>
            <person name="Zhang Y.E."/>
            <person name="Wang W."/>
            <person name="Zhu M."/>
            <person name="He S."/>
            <person name="Zhang G."/>
        </authorList>
    </citation>
    <scope>NUCLEOTIDE SEQUENCE [LARGE SCALE GENOMIC DNA]</scope>
    <source>
        <strain evidence="4">Bchr_013</strain>
    </source>
</reference>
<dbReference type="Gene3D" id="3.30.420.10">
    <property type="entry name" value="Ribonuclease H-like superfamily/Ribonuclease H"/>
    <property type="match status" value="1"/>
</dbReference>
<comment type="caution">
    <text evidence="4">The sequence shown here is derived from an EMBL/GenBank/DDBJ whole genome shotgun (WGS) entry which is preliminary data.</text>
</comment>
<feature type="non-terminal residue" evidence="4">
    <location>
        <position position="340"/>
    </location>
</feature>
<evidence type="ECO:0000259" key="2">
    <source>
        <dbReference type="Pfam" id="PF13358"/>
    </source>
</evidence>
<proteinExistence type="predicted"/>
<dbReference type="SUPFAM" id="SSF46689">
    <property type="entry name" value="Homeodomain-like"/>
    <property type="match status" value="1"/>
</dbReference>
<dbReference type="InterPro" id="IPR052338">
    <property type="entry name" value="Transposase_5"/>
</dbReference>
<dbReference type="GO" id="GO:0015074">
    <property type="term" value="P:DNA integration"/>
    <property type="evidence" value="ECO:0007669"/>
    <property type="project" value="InterPro"/>
</dbReference>
<protein>
    <submittedName>
        <fullName evidence="4">TCB1 transposase</fullName>
    </submittedName>
</protein>
<dbReference type="Pfam" id="PF13358">
    <property type="entry name" value="DDE_3"/>
    <property type="match status" value="1"/>
</dbReference>
<dbReference type="InterPro" id="IPR009057">
    <property type="entry name" value="Homeodomain-like_sf"/>
</dbReference>
<evidence type="ECO:0000259" key="3">
    <source>
        <dbReference type="Pfam" id="PF25787"/>
    </source>
</evidence>
<dbReference type="InterPro" id="IPR057667">
    <property type="entry name" value="HTH_SB"/>
</dbReference>
<name>A0A8X8BLD2_POLSE</name>
<dbReference type="Gene3D" id="1.10.10.10">
    <property type="entry name" value="Winged helix-like DNA-binding domain superfamily/Winged helix DNA-binding domain"/>
    <property type="match status" value="1"/>
</dbReference>
<dbReference type="InterPro" id="IPR036397">
    <property type="entry name" value="RNaseH_sf"/>
</dbReference>
<dbReference type="PANTHER" id="PTHR23022:SF135">
    <property type="entry name" value="SI:DKEY-77F5.3"/>
    <property type="match status" value="1"/>
</dbReference>
<dbReference type="EMBL" id="JAATIS010007298">
    <property type="protein sequence ID" value="KAG2458401.1"/>
    <property type="molecule type" value="Genomic_DNA"/>
</dbReference>
<sequence>MKSKEFSVDFRDRSVLRHKSWEGYRKISAALKVPMSTVASIIHKWKNFKTTRTLPGAGWPSKLRDRERRALVREVTKNLMATLSELQRSSVERGEPSRRTTIFAGIHQSGLYGRGGKEKATALQKKNIAAHVQFAKDHVDKPESYWKNVLWMDETKIELCGLNEKRYVWRKENTAFQHKSLIPSVKHGGGSIMVWVCFAASGPGRLAFIDGTMNSELDQRIIKENVRTSVSELNLKRRWIMHQDNDPKHTSRSTKEWLKKNKVNVLEWPSQILDLNPIEMLWKDLKRAVNVRKPTNIPELKLFCTEEWAKIPPSWCAGMIKSYQKCLVAVIAVKGGHTRY</sequence>
<dbReference type="PANTHER" id="PTHR23022">
    <property type="entry name" value="TRANSPOSABLE ELEMENT-RELATED"/>
    <property type="match status" value="1"/>
</dbReference>
<organism evidence="4 5">
    <name type="scientific">Polypterus senegalus</name>
    <name type="common">Senegal bichir</name>
    <dbReference type="NCBI Taxonomy" id="55291"/>
    <lineage>
        <taxon>Eukaryota</taxon>
        <taxon>Metazoa</taxon>
        <taxon>Chordata</taxon>
        <taxon>Craniata</taxon>
        <taxon>Vertebrata</taxon>
        <taxon>Euteleostomi</taxon>
        <taxon>Actinopterygii</taxon>
        <taxon>Polypteriformes</taxon>
        <taxon>Polypteridae</taxon>
        <taxon>Polypterus</taxon>
    </lineage>
</organism>
<dbReference type="Pfam" id="PF01498">
    <property type="entry name" value="HTH_Tnp_Tc3_2"/>
    <property type="match status" value="1"/>
</dbReference>
<gene>
    <name evidence="4" type="primary">Tcb1_125</name>
    <name evidence="4" type="ORF">GTO96_0018131</name>
</gene>
<dbReference type="GO" id="GO:0003677">
    <property type="term" value="F:DNA binding"/>
    <property type="evidence" value="ECO:0007669"/>
    <property type="project" value="InterPro"/>
</dbReference>
<dbReference type="InterPro" id="IPR036388">
    <property type="entry name" value="WH-like_DNA-bd_sf"/>
</dbReference>
<dbReference type="Proteomes" id="UP000886611">
    <property type="component" value="Unassembled WGS sequence"/>
</dbReference>
<accession>A0A8X8BLD2</accession>
<feature type="non-terminal residue" evidence="4">
    <location>
        <position position="1"/>
    </location>
</feature>